<evidence type="ECO:0000313" key="3">
    <source>
        <dbReference type="Proteomes" id="UP000078540"/>
    </source>
</evidence>
<dbReference type="EMBL" id="KQ976717">
    <property type="protein sequence ID" value="KYM76788.1"/>
    <property type="molecule type" value="Genomic_DNA"/>
</dbReference>
<sequence>MSSFEPNKRHLREGEFDVEDKEHSGGKFPENWIHALITFLPKQGGKGVRPISLLSYLFKVMKKNYILENEMVCRIKKPCSPIINLVFVL</sequence>
<evidence type="ECO:0000313" key="2">
    <source>
        <dbReference type="EMBL" id="KYM76788.1"/>
    </source>
</evidence>
<dbReference type="Proteomes" id="UP000078540">
    <property type="component" value="Unassembled WGS sequence"/>
</dbReference>
<keyword evidence="3" id="KW-1185">Reference proteome</keyword>
<accession>A0A151HZ35</accession>
<reference evidence="2 3" key="1">
    <citation type="submission" date="2015-09" db="EMBL/GenBank/DDBJ databases">
        <title>Atta colombica WGS genome.</title>
        <authorList>
            <person name="Nygaard S."/>
            <person name="Hu H."/>
            <person name="Boomsma J."/>
            <person name="Zhang G."/>
        </authorList>
    </citation>
    <scope>NUCLEOTIDE SEQUENCE [LARGE SCALE GENOMIC DNA]</scope>
    <source>
        <strain evidence="2">Treedump-2</strain>
        <tissue evidence="2">Whole body</tissue>
    </source>
</reference>
<name>A0A151HZ35_9HYME</name>
<proteinExistence type="predicted"/>
<gene>
    <name evidence="2" type="ORF">ALC53_12812</name>
</gene>
<protein>
    <submittedName>
        <fullName evidence="2">Uncharacterized protein</fullName>
    </submittedName>
</protein>
<feature type="region of interest" description="Disordered" evidence="1">
    <location>
        <begin position="1"/>
        <end position="24"/>
    </location>
</feature>
<dbReference type="AlphaFoldDB" id="A0A151HZ35"/>
<organism evidence="2 3">
    <name type="scientific">Atta colombica</name>
    <dbReference type="NCBI Taxonomy" id="520822"/>
    <lineage>
        <taxon>Eukaryota</taxon>
        <taxon>Metazoa</taxon>
        <taxon>Ecdysozoa</taxon>
        <taxon>Arthropoda</taxon>
        <taxon>Hexapoda</taxon>
        <taxon>Insecta</taxon>
        <taxon>Pterygota</taxon>
        <taxon>Neoptera</taxon>
        <taxon>Endopterygota</taxon>
        <taxon>Hymenoptera</taxon>
        <taxon>Apocrita</taxon>
        <taxon>Aculeata</taxon>
        <taxon>Formicoidea</taxon>
        <taxon>Formicidae</taxon>
        <taxon>Myrmicinae</taxon>
        <taxon>Atta</taxon>
    </lineage>
</organism>
<evidence type="ECO:0000256" key="1">
    <source>
        <dbReference type="SAM" id="MobiDB-lite"/>
    </source>
</evidence>